<keyword evidence="3" id="KW-1185">Reference proteome</keyword>
<evidence type="ECO:0000313" key="2">
    <source>
        <dbReference type="EMBL" id="MEC0241873.1"/>
    </source>
</evidence>
<accession>A0ABU6GR64</accession>
<dbReference type="PANTHER" id="PTHR36503:SF2">
    <property type="entry name" value="BLR2408 PROTEIN"/>
    <property type="match status" value="1"/>
</dbReference>
<dbReference type="InterPro" id="IPR029068">
    <property type="entry name" value="Glyas_Bleomycin-R_OHBP_Dase"/>
</dbReference>
<dbReference type="Proteomes" id="UP001344632">
    <property type="component" value="Unassembled WGS sequence"/>
</dbReference>
<evidence type="ECO:0000259" key="1">
    <source>
        <dbReference type="PROSITE" id="PS51819"/>
    </source>
</evidence>
<dbReference type="SUPFAM" id="SSF54593">
    <property type="entry name" value="Glyoxalase/Bleomycin resistance protein/Dihydroxybiphenyl dioxygenase"/>
    <property type="match status" value="1"/>
</dbReference>
<protein>
    <submittedName>
        <fullName evidence="2">VOC family protein</fullName>
    </submittedName>
</protein>
<dbReference type="Pfam" id="PF00903">
    <property type="entry name" value="Glyoxalase"/>
    <property type="match status" value="1"/>
</dbReference>
<dbReference type="PANTHER" id="PTHR36503">
    <property type="entry name" value="BLR2520 PROTEIN"/>
    <property type="match status" value="1"/>
</dbReference>
<dbReference type="RefSeq" id="WP_326089542.1">
    <property type="nucleotide sequence ID" value="NZ_JARLKZ010000014.1"/>
</dbReference>
<dbReference type="Gene3D" id="3.10.180.10">
    <property type="entry name" value="2,3-Dihydroxybiphenyl 1,2-Dioxygenase, domain 1"/>
    <property type="match status" value="1"/>
</dbReference>
<proteinExistence type="predicted"/>
<organism evidence="2 3">
    <name type="scientific">Paenibacillus dokdonensis</name>
    <dbReference type="NCBI Taxonomy" id="2567944"/>
    <lineage>
        <taxon>Bacteria</taxon>
        <taxon>Bacillati</taxon>
        <taxon>Bacillota</taxon>
        <taxon>Bacilli</taxon>
        <taxon>Bacillales</taxon>
        <taxon>Paenibacillaceae</taxon>
        <taxon>Paenibacillus</taxon>
    </lineage>
</organism>
<name>A0ABU6GR64_9BACL</name>
<sequence>MTKEIWINLPVKDIQRSKQFFTEIGFSLNPHLADSEDKAGLIIGDKQVVVMLFPEPTFKGFTGNEIPNPVHATQALFSIDAESKKEVDELVEKVVKAGGTIFGQPEDRGGMYGAGFADLDGHRWNVLYMDLSVMQQPDER</sequence>
<evidence type="ECO:0000313" key="3">
    <source>
        <dbReference type="Proteomes" id="UP001344632"/>
    </source>
</evidence>
<gene>
    <name evidence="2" type="ORF">P4H66_18815</name>
</gene>
<reference evidence="2 3" key="1">
    <citation type="submission" date="2023-03" db="EMBL/GenBank/DDBJ databases">
        <title>Bacillus Genome Sequencing.</title>
        <authorList>
            <person name="Dunlap C."/>
        </authorList>
    </citation>
    <scope>NUCLEOTIDE SEQUENCE [LARGE SCALE GENOMIC DNA]</scope>
    <source>
        <strain evidence="2 3">BD-525</strain>
    </source>
</reference>
<dbReference type="EMBL" id="JARLKZ010000014">
    <property type="protein sequence ID" value="MEC0241873.1"/>
    <property type="molecule type" value="Genomic_DNA"/>
</dbReference>
<dbReference type="InterPro" id="IPR004360">
    <property type="entry name" value="Glyas_Fos-R_dOase_dom"/>
</dbReference>
<feature type="domain" description="VOC" evidence="1">
    <location>
        <begin position="3"/>
        <end position="129"/>
    </location>
</feature>
<dbReference type="PROSITE" id="PS51819">
    <property type="entry name" value="VOC"/>
    <property type="match status" value="1"/>
</dbReference>
<comment type="caution">
    <text evidence="2">The sequence shown here is derived from an EMBL/GenBank/DDBJ whole genome shotgun (WGS) entry which is preliminary data.</text>
</comment>
<dbReference type="InterPro" id="IPR037523">
    <property type="entry name" value="VOC_core"/>
</dbReference>